<comment type="subcellular location">
    <subcellularLocation>
        <location evidence="1">Cell membrane</location>
        <topology evidence="1">Single-pass membrane protein</topology>
    </subcellularLocation>
    <subcellularLocation>
        <location evidence="2">Membrane</location>
        <topology evidence="2">Single-pass type I membrane protein</topology>
    </subcellularLocation>
</comment>
<dbReference type="InterPro" id="IPR050647">
    <property type="entry name" value="Plant_LRR-RLKs"/>
</dbReference>
<evidence type="ECO:0000256" key="12">
    <source>
        <dbReference type="ARBA" id="ARBA00022741"/>
    </source>
</evidence>
<dbReference type="GO" id="GO:0004674">
    <property type="term" value="F:protein serine/threonine kinase activity"/>
    <property type="evidence" value="ECO:0007669"/>
    <property type="project" value="UniProtKB-KW"/>
</dbReference>
<comment type="similarity">
    <text evidence="3">Belongs to the protein kinase superfamily. Ser/Thr protein kinase family.</text>
</comment>
<evidence type="ECO:0000313" key="26">
    <source>
        <dbReference type="Proteomes" id="UP001168098"/>
    </source>
</evidence>
<dbReference type="Gene3D" id="3.80.10.10">
    <property type="entry name" value="Ribonuclease Inhibitor"/>
    <property type="match status" value="1"/>
</dbReference>
<dbReference type="SMART" id="SM00220">
    <property type="entry name" value="S_TKc"/>
    <property type="match status" value="1"/>
</dbReference>
<proteinExistence type="inferred from homology"/>
<reference evidence="25 26" key="1">
    <citation type="journal article" date="2023" name="BMC Biotechnol.">
        <title>Vitis rotundifolia cv Carlos genome sequencing.</title>
        <authorList>
            <person name="Huff M."/>
            <person name="Hulse-Kemp A."/>
            <person name="Scheffler B."/>
            <person name="Youngblood R."/>
            <person name="Simpson S."/>
            <person name="Babiker E."/>
            <person name="Staton M."/>
        </authorList>
    </citation>
    <scope>NUCLEOTIDE SEQUENCE [LARGE SCALE GENOMIC DNA]</scope>
    <source>
        <tissue evidence="25">Leaf</tissue>
    </source>
</reference>
<keyword evidence="17" id="KW-0675">Receptor</keyword>
<dbReference type="PANTHER" id="PTHR48056">
    <property type="entry name" value="LRR RECEPTOR-LIKE SERINE/THREONINE-PROTEIN KINASE-RELATED"/>
    <property type="match status" value="1"/>
</dbReference>
<dbReference type="InterPro" id="IPR017441">
    <property type="entry name" value="Protein_kinase_ATP_BS"/>
</dbReference>
<sequence length="608" mass="67117">MEAIFLCLIFLVLRVSGLSEGDALIALKSSLVDPKDVLQSWDTSSGNPCIWFHVTCNGNGNVIRVDLGNASLSGHLDSGVGQLTKLEYLGLYSNNISGKIPEELGNLENLMSLDLYFNNLSGTIPGTLGNLQKLRFLRLNNNILMGTIPISLTTVSSLQILDLSNNKLTGDIPVNGSFSLFTPISFDNNFLSNNSTKRTLDSPSPISPKPLTPPIPSGNSSIGVIAGFIALGVFIASAIVFVCWRLRRPRAHFFDVPAEEDPVVHLGQLRRFSLHQLQYATNNFSNKDILGRGGFGKVYKGRLADGSLVAIKRLKEERTHGGELQFQTEVRMISMAVHRNLLRLQGFCMTSTERLLVYPLMVNGSVASCLRERTDGQSPLDWTRRKRIALGSARGLAYLHDSCDPKVIHRDVKAANILLDEEFEAVVADFGLAKLMDYKDTHVTTAVHGTLGHIAPEYISTGRSSEKTDVYGYGIMLLELITGQRAFDLARLASNEDVMLLSWVKELLTNKKLETLVDPKLQGNYIVEEVEELIQVALLCTLDAASDRPKMSDVVKMLEGDGLAERWELWQKKDIICGEQNHSNFPSNNWIINDSTPGLHPEELSGPR</sequence>
<evidence type="ECO:0000256" key="20">
    <source>
        <dbReference type="ARBA" id="ARBA00048679"/>
    </source>
</evidence>
<evidence type="ECO:0000259" key="24">
    <source>
        <dbReference type="PROSITE" id="PS50011"/>
    </source>
</evidence>
<evidence type="ECO:0000256" key="16">
    <source>
        <dbReference type="ARBA" id="ARBA00023136"/>
    </source>
</evidence>
<dbReference type="InterPro" id="IPR032675">
    <property type="entry name" value="LRR_dom_sf"/>
</dbReference>
<dbReference type="InterPro" id="IPR001611">
    <property type="entry name" value="Leu-rich_rpt"/>
</dbReference>
<evidence type="ECO:0000256" key="21">
    <source>
        <dbReference type="PROSITE-ProRule" id="PRU10141"/>
    </source>
</evidence>
<dbReference type="PRINTS" id="PR00019">
    <property type="entry name" value="LEURICHRPT"/>
</dbReference>
<feature type="domain" description="Protein kinase" evidence="24">
    <location>
        <begin position="284"/>
        <end position="568"/>
    </location>
</feature>
<evidence type="ECO:0000256" key="11">
    <source>
        <dbReference type="ARBA" id="ARBA00022737"/>
    </source>
</evidence>
<keyword evidence="16 22" id="KW-0472">Membrane</keyword>
<dbReference type="SUPFAM" id="SSF56112">
    <property type="entry name" value="Protein kinase-like (PK-like)"/>
    <property type="match status" value="1"/>
</dbReference>
<evidence type="ECO:0000256" key="6">
    <source>
        <dbReference type="ARBA" id="ARBA00022527"/>
    </source>
</evidence>
<comment type="catalytic activity">
    <reaction evidence="19">
        <text>L-threonyl-[protein] + ATP = O-phospho-L-threonyl-[protein] + ADP + H(+)</text>
        <dbReference type="Rhea" id="RHEA:46608"/>
        <dbReference type="Rhea" id="RHEA-COMP:11060"/>
        <dbReference type="Rhea" id="RHEA-COMP:11605"/>
        <dbReference type="ChEBI" id="CHEBI:15378"/>
        <dbReference type="ChEBI" id="CHEBI:30013"/>
        <dbReference type="ChEBI" id="CHEBI:30616"/>
        <dbReference type="ChEBI" id="CHEBI:61977"/>
        <dbReference type="ChEBI" id="CHEBI:456216"/>
        <dbReference type="EC" id="2.7.11.1"/>
    </reaction>
</comment>
<dbReference type="Pfam" id="PF08263">
    <property type="entry name" value="LRRNT_2"/>
    <property type="match status" value="1"/>
</dbReference>
<feature type="signal peptide" evidence="23">
    <location>
        <begin position="1"/>
        <end position="17"/>
    </location>
</feature>
<protein>
    <recommendedName>
        <fullName evidence="4">non-specific serine/threonine protein kinase</fullName>
        <ecNumber evidence="4">2.7.11.1</ecNumber>
    </recommendedName>
</protein>
<dbReference type="FunFam" id="1.10.510.10:FF:000016">
    <property type="entry name" value="Somatic embryogenesis receptor-like kinase 1"/>
    <property type="match status" value="1"/>
</dbReference>
<keyword evidence="6" id="KW-0723">Serine/threonine-protein kinase</keyword>
<keyword evidence="8" id="KW-0808">Transferase</keyword>
<keyword evidence="26" id="KW-1185">Reference proteome</keyword>
<keyword evidence="5" id="KW-1003">Cell membrane</keyword>
<dbReference type="InterPro" id="IPR008271">
    <property type="entry name" value="Ser/Thr_kinase_AS"/>
</dbReference>
<evidence type="ECO:0000256" key="3">
    <source>
        <dbReference type="ARBA" id="ARBA00008684"/>
    </source>
</evidence>
<dbReference type="PROSITE" id="PS00108">
    <property type="entry name" value="PROTEIN_KINASE_ST"/>
    <property type="match status" value="1"/>
</dbReference>
<evidence type="ECO:0000256" key="17">
    <source>
        <dbReference type="ARBA" id="ARBA00023170"/>
    </source>
</evidence>
<dbReference type="InterPro" id="IPR013210">
    <property type="entry name" value="LRR_N_plant-typ"/>
</dbReference>
<dbReference type="GO" id="GO:0005524">
    <property type="term" value="F:ATP binding"/>
    <property type="evidence" value="ECO:0007669"/>
    <property type="project" value="UniProtKB-UniRule"/>
</dbReference>
<evidence type="ECO:0000256" key="5">
    <source>
        <dbReference type="ARBA" id="ARBA00022475"/>
    </source>
</evidence>
<dbReference type="InterPro" id="IPR000719">
    <property type="entry name" value="Prot_kinase_dom"/>
</dbReference>
<evidence type="ECO:0000256" key="15">
    <source>
        <dbReference type="ARBA" id="ARBA00022989"/>
    </source>
</evidence>
<feature type="binding site" evidence="21">
    <location>
        <position position="312"/>
    </location>
    <ligand>
        <name>ATP</name>
        <dbReference type="ChEBI" id="CHEBI:30616"/>
    </ligand>
</feature>
<feature type="chain" id="PRO_5041382188" description="non-specific serine/threonine protein kinase" evidence="23">
    <location>
        <begin position="18"/>
        <end position="608"/>
    </location>
</feature>
<dbReference type="PROSITE" id="PS51450">
    <property type="entry name" value="LRR"/>
    <property type="match status" value="1"/>
</dbReference>
<evidence type="ECO:0000256" key="7">
    <source>
        <dbReference type="ARBA" id="ARBA00022614"/>
    </source>
</evidence>
<keyword evidence="7" id="KW-0433">Leucine-rich repeat</keyword>
<keyword evidence="14 21" id="KW-0067">ATP-binding</keyword>
<evidence type="ECO:0000256" key="18">
    <source>
        <dbReference type="ARBA" id="ARBA00023180"/>
    </source>
</evidence>
<keyword evidence="10 23" id="KW-0732">Signal</keyword>
<accession>A0AA38ZDN3</accession>
<keyword evidence="11" id="KW-0677">Repeat</keyword>
<dbReference type="GO" id="GO:0005886">
    <property type="term" value="C:plasma membrane"/>
    <property type="evidence" value="ECO:0007669"/>
    <property type="project" value="UniProtKB-SubCell"/>
</dbReference>
<dbReference type="InterPro" id="IPR011009">
    <property type="entry name" value="Kinase-like_dom_sf"/>
</dbReference>
<evidence type="ECO:0000256" key="9">
    <source>
        <dbReference type="ARBA" id="ARBA00022692"/>
    </source>
</evidence>
<dbReference type="InterPro" id="IPR055414">
    <property type="entry name" value="LRR_R13L4/SHOC2-like"/>
</dbReference>
<name>A0AA38ZDN3_VITRO</name>
<dbReference type="EC" id="2.7.11.1" evidence="4"/>
<dbReference type="PROSITE" id="PS50011">
    <property type="entry name" value="PROTEIN_KINASE_DOM"/>
    <property type="match status" value="1"/>
</dbReference>
<gene>
    <name evidence="25" type="ORF">PVL29_015675</name>
</gene>
<dbReference type="PROSITE" id="PS00107">
    <property type="entry name" value="PROTEIN_KINASE_ATP"/>
    <property type="match status" value="1"/>
</dbReference>
<keyword evidence="18" id="KW-0325">Glycoprotein</keyword>
<evidence type="ECO:0000256" key="23">
    <source>
        <dbReference type="SAM" id="SignalP"/>
    </source>
</evidence>
<feature type="transmembrane region" description="Helical" evidence="22">
    <location>
        <begin position="222"/>
        <end position="244"/>
    </location>
</feature>
<dbReference type="AlphaFoldDB" id="A0AA38ZDN3"/>
<dbReference type="SUPFAM" id="SSF52058">
    <property type="entry name" value="L domain-like"/>
    <property type="match status" value="1"/>
</dbReference>
<evidence type="ECO:0000256" key="8">
    <source>
        <dbReference type="ARBA" id="ARBA00022679"/>
    </source>
</evidence>
<comment type="catalytic activity">
    <reaction evidence="20">
        <text>L-seryl-[protein] + ATP = O-phospho-L-seryl-[protein] + ADP + H(+)</text>
        <dbReference type="Rhea" id="RHEA:17989"/>
        <dbReference type="Rhea" id="RHEA-COMP:9863"/>
        <dbReference type="Rhea" id="RHEA-COMP:11604"/>
        <dbReference type="ChEBI" id="CHEBI:15378"/>
        <dbReference type="ChEBI" id="CHEBI:29999"/>
        <dbReference type="ChEBI" id="CHEBI:30616"/>
        <dbReference type="ChEBI" id="CHEBI:83421"/>
        <dbReference type="ChEBI" id="CHEBI:456216"/>
        <dbReference type="EC" id="2.7.11.1"/>
    </reaction>
</comment>
<dbReference type="FunFam" id="3.80.10.10:FF:000024">
    <property type="entry name" value="Somatic embryogenesis receptor kinase 1"/>
    <property type="match status" value="1"/>
</dbReference>
<keyword evidence="13" id="KW-0418">Kinase</keyword>
<evidence type="ECO:0000256" key="10">
    <source>
        <dbReference type="ARBA" id="ARBA00022729"/>
    </source>
</evidence>
<evidence type="ECO:0000256" key="2">
    <source>
        <dbReference type="ARBA" id="ARBA00004479"/>
    </source>
</evidence>
<dbReference type="Gene3D" id="3.30.200.20">
    <property type="entry name" value="Phosphorylase Kinase, domain 1"/>
    <property type="match status" value="1"/>
</dbReference>
<dbReference type="Gene3D" id="1.10.510.10">
    <property type="entry name" value="Transferase(Phosphotransferase) domain 1"/>
    <property type="match status" value="1"/>
</dbReference>
<keyword evidence="15 22" id="KW-1133">Transmembrane helix</keyword>
<keyword evidence="9 22" id="KW-0812">Transmembrane</keyword>
<dbReference type="PANTHER" id="PTHR48056:SF81">
    <property type="entry name" value="RECEPTOR PROTEIN-TYROSINE KINASE CEPR1"/>
    <property type="match status" value="1"/>
</dbReference>
<dbReference type="EMBL" id="JARBHA010000012">
    <property type="protein sequence ID" value="KAJ9686915.1"/>
    <property type="molecule type" value="Genomic_DNA"/>
</dbReference>
<evidence type="ECO:0000313" key="25">
    <source>
        <dbReference type="EMBL" id="KAJ9686915.1"/>
    </source>
</evidence>
<dbReference type="Pfam" id="PF23598">
    <property type="entry name" value="LRR_14"/>
    <property type="match status" value="1"/>
</dbReference>
<dbReference type="Proteomes" id="UP001168098">
    <property type="component" value="Unassembled WGS sequence"/>
</dbReference>
<evidence type="ECO:0000256" key="14">
    <source>
        <dbReference type="ARBA" id="ARBA00022840"/>
    </source>
</evidence>
<evidence type="ECO:0000256" key="1">
    <source>
        <dbReference type="ARBA" id="ARBA00004162"/>
    </source>
</evidence>
<evidence type="ECO:0000256" key="22">
    <source>
        <dbReference type="SAM" id="Phobius"/>
    </source>
</evidence>
<organism evidence="25 26">
    <name type="scientific">Vitis rotundifolia</name>
    <name type="common">Muscadine grape</name>
    <dbReference type="NCBI Taxonomy" id="103349"/>
    <lineage>
        <taxon>Eukaryota</taxon>
        <taxon>Viridiplantae</taxon>
        <taxon>Streptophyta</taxon>
        <taxon>Embryophyta</taxon>
        <taxon>Tracheophyta</taxon>
        <taxon>Spermatophyta</taxon>
        <taxon>Magnoliopsida</taxon>
        <taxon>eudicotyledons</taxon>
        <taxon>Gunneridae</taxon>
        <taxon>Pentapetalae</taxon>
        <taxon>rosids</taxon>
        <taxon>Vitales</taxon>
        <taxon>Vitaceae</taxon>
        <taxon>Viteae</taxon>
        <taxon>Vitis</taxon>
    </lineage>
</organism>
<dbReference type="Pfam" id="PF00069">
    <property type="entry name" value="Pkinase"/>
    <property type="match status" value="1"/>
</dbReference>
<evidence type="ECO:0000256" key="19">
    <source>
        <dbReference type="ARBA" id="ARBA00047899"/>
    </source>
</evidence>
<dbReference type="FunFam" id="3.30.200.20:FF:000015">
    <property type="entry name" value="Somatic embryogenesis receptor kinase 1"/>
    <property type="match status" value="1"/>
</dbReference>
<keyword evidence="12 21" id="KW-0547">Nucleotide-binding</keyword>
<evidence type="ECO:0000256" key="13">
    <source>
        <dbReference type="ARBA" id="ARBA00022777"/>
    </source>
</evidence>
<evidence type="ECO:0000256" key="4">
    <source>
        <dbReference type="ARBA" id="ARBA00012513"/>
    </source>
</evidence>
<comment type="caution">
    <text evidence="25">The sequence shown here is derived from an EMBL/GenBank/DDBJ whole genome shotgun (WGS) entry which is preliminary data.</text>
</comment>